<proteinExistence type="inferred from homology"/>
<evidence type="ECO:0000256" key="8">
    <source>
        <dbReference type="ARBA" id="ARBA00023288"/>
    </source>
</evidence>
<reference evidence="11 12" key="1">
    <citation type="submission" date="2020-04" db="EMBL/GenBank/DDBJ databases">
        <title>Bacillus sp. UniB3 isolated from commercial digestive syrup.</title>
        <authorList>
            <person name="Thorat V."/>
            <person name="Kirdat K."/>
            <person name="Tiwarekar B."/>
            <person name="Yadav A."/>
        </authorList>
    </citation>
    <scope>NUCLEOTIDE SEQUENCE [LARGE SCALE GENOMIC DNA]</scope>
    <source>
        <strain evidence="11 12">UniB3</strain>
    </source>
</reference>
<protein>
    <recommendedName>
        <fullName evidence="10">PBP domain-containing protein</fullName>
    </recommendedName>
</protein>
<keyword evidence="6" id="KW-0732">Signal</keyword>
<evidence type="ECO:0000256" key="6">
    <source>
        <dbReference type="ARBA" id="ARBA00022729"/>
    </source>
</evidence>
<feature type="transmembrane region" description="Helical" evidence="9">
    <location>
        <begin position="64"/>
        <end position="83"/>
    </location>
</feature>
<evidence type="ECO:0000256" key="2">
    <source>
        <dbReference type="ARBA" id="ARBA00004193"/>
    </source>
</evidence>
<dbReference type="EMBL" id="JABBPK010000001">
    <property type="protein sequence ID" value="NMO76890.1"/>
    <property type="molecule type" value="Genomic_DNA"/>
</dbReference>
<evidence type="ECO:0000313" key="11">
    <source>
        <dbReference type="EMBL" id="NMO76890.1"/>
    </source>
</evidence>
<dbReference type="InterPro" id="IPR024370">
    <property type="entry name" value="PBP_domain"/>
</dbReference>
<keyword evidence="7" id="KW-0564">Palmitate</keyword>
<comment type="function">
    <text evidence="1">Part of the ABC transporter complex PstSACB involved in phosphate import.</text>
</comment>
<dbReference type="GO" id="GO:0006817">
    <property type="term" value="P:phosphate ion transport"/>
    <property type="evidence" value="ECO:0007669"/>
    <property type="project" value="UniProtKB-KW"/>
</dbReference>
<comment type="caution">
    <text evidence="11">The sequence shown here is derived from an EMBL/GenBank/DDBJ whole genome shotgun (WGS) entry which is preliminary data.</text>
</comment>
<organism evidence="11 12">
    <name type="scientific">Niallia alba</name>
    <dbReference type="NCBI Taxonomy" id="2729105"/>
    <lineage>
        <taxon>Bacteria</taxon>
        <taxon>Bacillati</taxon>
        <taxon>Bacillota</taxon>
        <taxon>Bacilli</taxon>
        <taxon>Bacillales</taxon>
        <taxon>Bacillaceae</taxon>
        <taxon>Niallia</taxon>
    </lineage>
</organism>
<keyword evidence="9" id="KW-1133">Transmembrane helix</keyword>
<name>A0A7Y0K816_9BACI</name>
<evidence type="ECO:0000259" key="10">
    <source>
        <dbReference type="Pfam" id="PF12849"/>
    </source>
</evidence>
<evidence type="ECO:0000256" key="1">
    <source>
        <dbReference type="ARBA" id="ARBA00002841"/>
    </source>
</evidence>
<dbReference type="SUPFAM" id="SSF53850">
    <property type="entry name" value="Periplasmic binding protein-like II"/>
    <property type="match status" value="1"/>
</dbReference>
<dbReference type="RefSeq" id="WP_048718730.1">
    <property type="nucleotide sequence ID" value="NZ_JABBPK010000001.1"/>
</dbReference>
<keyword evidence="8" id="KW-0449">Lipoprotein</keyword>
<evidence type="ECO:0000256" key="3">
    <source>
        <dbReference type="ARBA" id="ARBA00008725"/>
    </source>
</evidence>
<dbReference type="Proteomes" id="UP000588491">
    <property type="component" value="Unassembled WGS sequence"/>
</dbReference>
<evidence type="ECO:0000256" key="7">
    <source>
        <dbReference type="ARBA" id="ARBA00023139"/>
    </source>
</evidence>
<dbReference type="Gene3D" id="3.40.190.10">
    <property type="entry name" value="Periplasmic binding protein-like II"/>
    <property type="match status" value="2"/>
</dbReference>
<comment type="subcellular location">
    <subcellularLocation>
        <location evidence="2">Cell membrane</location>
        <topology evidence="2">Lipid-anchor</topology>
    </subcellularLocation>
</comment>
<evidence type="ECO:0000313" key="12">
    <source>
        <dbReference type="Proteomes" id="UP000588491"/>
    </source>
</evidence>
<keyword evidence="5" id="KW-0592">Phosphate transport</keyword>
<dbReference type="GO" id="GO:0005886">
    <property type="term" value="C:plasma membrane"/>
    <property type="evidence" value="ECO:0007669"/>
    <property type="project" value="UniProtKB-SubCell"/>
</dbReference>
<comment type="similarity">
    <text evidence="3">Belongs to the PstS family.</text>
</comment>
<accession>A0A7Y0K816</accession>
<feature type="transmembrane region" description="Helical" evidence="9">
    <location>
        <begin position="33"/>
        <end position="52"/>
    </location>
</feature>
<keyword evidence="12" id="KW-1185">Reference proteome</keyword>
<keyword evidence="9" id="KW-0812">Transmembrane</keyword>
<comment type="subunit">
    <text evidence="4">The complex is composed of two ATP-binding proteins (PstB), two transmembrane proteins (PstC and PstA) and a solute-binding protein (PstS).</text>
</comment>
<dbReference type="PANTHER" id="PTHR30570:SF1">
    <property type="entry name" value="PHOSPHATE-BINDING PROTEIN PSTS"/>
    <property type="match status" value="1"/>
</dbReference>
<sequence length="382" mass="42909">MKILQAIVITGCIGFIGFILTVLTSLFTASTFYLWLIPIVTLFFIMTVNLPIFEVWQKRTAKKANLFILIISISIVIGHILFVKYDRSLEVVSSQDADLTEYIPYSEGTKVVQLNEESTLKIEGNLPKLDGSTALYPVYAGFAQAVYPEKDYSIEESEVVSSQTGEAFERLLNKEADIIFIPKPSEQQYKLAESHGVQLKLTPIGREAFIFFVHAKNPIETLSVEQIQDIYSGKITNWKEVGGNRKKIRAFQRPAESGSQTALIRVMGGKPLMDPPTKDVVSAMEGIINETADYQNKSDAIGFSFRHFSEEMVRNGKIKNISVEGIPPTIETIKDGSYPFINEFYAITLEDNDSPQVDRFLKWMLSEQGQRIVSETGYVAVE</sequence>
<feature type="transmembrane region" description="Helical" evidence="9">
    <location>
        <begin position="7"/>
        <end position="27"/>
    </location>
</feature>
<dbReference type="PANTHER" id="PTHR30570">
    <property type="entry name" value="PERIPLASMIC PHOSPHATE BINDING COMPONENT OF PHOSPHATE ABC TRANSPORTER"/>
    <property type="match status" value="1"/>
</dbReference>
<evidence type="ECO:0000256" key="5">
    <source>
        <dbReference type="ARBA" id="ARBA00022592"/>
    </source>
</evidence>
<keyword evidence="5" id="KW-0813">Transport</keyword>
<gene>
    <name evidence="11" type="ORF">HHU08_07780</name>
</gene>
<dbReference type="InterPro" id="IPR050811">
    <property type="entry name" value="Phosphate_ABC_transporter"/>
</dbReference>
<feature type="domain" description="PBP" evidence="10">
    <location>
        <begin position="130"/>
        <end position="367"/>
    </location>
</feature>
<evidence type="ECO:0000256" key="4">
    <source>
        <dbReference type="ARBA" id="ARBA00011529"/>
    </source>
</evidence>
<keyword evidence="9" id="KW-0472">Membrane</keyword>
<dbReference type="Pfam" id="PF12849">
    <property type="entry name" value="PBP_like_2"/>
    <property type="match status" value="1"/>
</dbReference>
<dbReference type="AlphaFoldDB" id="A0A7Y0K816"/>
<evidence type="ECO:0000256" key="9">
    <source>
        <dbReference type="SAM" id="Phobius"/>
    </source>
</evidence>